<evidence type="ECO:0000259" key="2">
    <source>
        <dbReference type="Pfam" id="PF11887"/>
    </source>
</evidence>
<name>A0A1N7CSE7_9NOCA</name>
<dbReference type="Pfam" id="PF11887">
    <property type="entry name" value="Mce4_CUP1"/>
    <property type="match status" value="1"/>
</dbReference>
<proteinExistence type="predicted"/>
<protein>
    <submittedName>
        <fullName evidence="3">Phospholipid/cholesterol/gamma-HCH transport system substrate-binding protein</fullName>
    </submittedName>
</protein>
<evidence type="ECO:0000313" key="4">
    <source>
        <dbReference type="Proteomes" id="UP000186218"/>
    </source>
</evidence>
<dbReference type="STRING" id="1344003.SAMN05445060_0335"/>
<organism evidence="3 4">
    <name type="scientific">Williamsia sterculiae</name>
    <dbReference type="NCBI Taxonomy" id="1344003"/>
    <lineage>
        <taxon>Bacteria</taxon>
        <taxon>Bacillati</taxon>
        <taxon>Actinomycetota</taxon>
        <taxon>Actinomycetes</taxon>
        <taxon>Mycobacteriales</taxon>
        <taxon>Nocardiaceae</taxon>
        <taxon>Williamsia</taxon>
    </lineage>
</organism>
<dbReference type="NCBIfam" id="TIGR00996">
    <property type="entry name" value="Mtu_fam_mce"/>
    <property type="match status" value="1"/>
</dbReference>
<sequence>MAASERSGAAKKSAAVAMVAMMVAVIAVAAFQFLGAFRSTVPVTLTADRAGLVMGPDAKVRLRGVVVGRVESVTAINRAGHPQVRLALNMDSGQLARIPANVTAFIRSNTVFGAKAVDLMVPGTPSAQSLRAGATIGADRVVVELNTLYQRLVDVLAAVHPDQLNATLGAVDSALRGRGEQIGQGLSDLSAVLQKTNPHLDALDADIEAGATVANTYADAAPDLLRAVDNLTVVGNTLRDNASDLDALLVNVTGLSNTVNGIIGPKKDTIIAALTDLNPTARLLGYQAPGLGCFLRATASASNKAAGVFGLQSGSLQLNAGVLPGKEPYRYPDDLPRNNVDGPPTCEAGLSDPSSTEHVPFYVGDDAAAPYQPRTTPKANPQKLFQLMFGGPSSG</sequence>
<accession>A0A1N7CSE7</accession>
<dbReference type="GO" id="GO:0005576">
    <property type="term" value="C:extracellular region"/>
    <property type="evidence" value="ECO:0007669"/>
    <property type="project" value="TreeGrafter"/>
</dbReference>
<dbReference type="InterPro" id="IPR024516">
    <property type="entry name" value="Mce_C"/>
</dbReference>
<dbReference type="Proteomes" id="UP000186218">
    <property type="component" value="Unassembled WGS sequence"/>
</dbReference>
<dbReference type="InterPro" id="IPR052336">
    <property type="entry name" value="MlaD_Phospholipid_Transporter"/>
</dbReference>
<dbReference type="PANTHER" id="PTHR33371:SF19">
    <property type="entry name" value="MCE-FAMILY PROTEIN MCE4A"/>
    <property type="match status" value="1"/>
</dbReference>
<dbReference type="EMBL" id="FTNT01000001">
    <property type="protein sequence ID" value="SIR66503.1"/>
    <property type="molecule type" value="Genomic_DNA"/>
</dbReference>
<reference evidence="3 4" key="1">
    <citation type="submission" date="2017-01" db="EMBL/GenBank/DDBJ databases">
        <authorList>
            <person name="Mah S.A."/>
            <person name="Swanson W.J."/>
            <person name="Moy G.W."/>
            <person name="Vacquier V.D."/>
        </authorList>
    </citation>
    <scope>NUCLEOTIDE SEQUENCE [LARGE SCALE GENOMIC DNA]</scope>
    <source>
        <strain evidence="3 4">CPCC 203464</strain>
    </source>
</reference>
<keyword evidence="4" id="KW-1185">Reference proteome</keyword>
<dbReference type="AlphaFoldDB" id="A0A1N7CSE7"/>
<gene>
    <name evidence="3" type="ORF">SAMN05445060_0335</name>
</gene>
<feature type="domain" description="Mammalian cell entry C-terminal" evidence="2">
    <location>
        <begin position="126"/>
        <end position="343"/>
    </location>
</feature>
<evidence type="ECO:0000259" key="1">
    <source>
        <dbReference type="Pfam" id="PF02470"/>
    </source>
</evidence>
<dbReference type="GO" id="GO:0051701">
    <property type="term" value="P:biological process involved in interaction with host"/>
    <property type="evidence" value="ECO:0007669"/>
    <property type="project" value="TreeGrafter"/>
</dbReference>
<dbReference type="Pfam" id="PF02470">
    <property type="entry name" value="MlaD"/>
    <property type="match status" value="1"/>
</dbReference>
<evidence type="ECO:0000313" key="3">
    <source>
        <dbReference type="EMBL" id="SIR66503.1"/>
    </source>
</evidence>
<dbReference type="PANTHER" id="PTHR33371">
    <property type="entry name" value="INTERMEMBRANE PHOSPHOLIPID TRANSPORT SYSTEM BINDING PROTEIN MLAD-RELATED"/>
    <property type="match status" value="1"/>
</dbReference>
<feature type="domain" description="Mce/MlaD" evidence="1">
    <location>
        <begin position="40"/>
        <end position="120"/>
    </location>
</feature>
<dbReference type="InterPro" id="IPR005693">
    <property type="entry name" value="Mce"/>
</dbReference>
<dbReference type="InterPro" id="IPR003399">
    <property type="entry name" value="Mce/MlaD"/>
</dbReference>